<dbReference type="RefSeq" id="WP_003963348.1">
    <property type="nucleotide sequence ID" value="NZ_CM000914.1"/>
</dbReference>
<dbReference type="InterPro" id="IPR001647">
    <property type="entry name" value="HTH_TetR"/>
</dbReference>
<dbReference type="InterPro" id="IPR009057">
    <property type="entry name" value="Homeodomain-like_sf"/>
</dbReference>
<keyword evidence="2 4" id="KW-0238">DNA-binding</keyword>
<dbReference type="EMBL" id="CM000914">
    <property type="protein sequence ID" value="EFG04378.2"/>
    <property type="molecule type" value="Genomic_DNA"/>
</dbReference>
<evidence type="ECO:0000256" key="2">
    <source>
        <dbReference type="ARBA" id="ARBA00023125"/>
    </source>
</evidence>
<dbReference type="GeneID" id="93733994"/>
<name>D5SKD5_STRCL</name>
<dbReference type="GO" id="GO:0000976">
    <property type="term" value="F:transcription cis-regulatory region binding"/>
    <property type="evidence" value="ECO:0007669"/>
    <property type="project" value="TreeGrafter"/>
</dbReference>
<feature type="domain" description="HTH tetR-type" evidence="5">
    <location>
        <begin position="8"/>
        <end position="68"/>
    </location>
</feature>
<evidence type="ECO:0000313" key="7">
    <source>
        <dbReference type="Proteomes" id="UP000002357"/>
    </source>
</evidence>
<proteinExistence type="predicted"/>
<dbReference type="Proteomes" id="UP000002357">
    <property type="component" value="Plasmid pSCL4"/>
</dbReference>
<keyword evidence="7" id="KW-1185">Reference proteome</keyword>
<dbReference type="PANTHER" id="PTHR30055">
    <property type="entry name" value="HTH-TYPE TRANSCRIPTIONAL REGULATOR RUTR"/>
    <property type="match status" value="1"/>
</dbReference>
<evidence type="ECO:0000256" key="3">
    <source>
        <dbReference type="ARBA" id="ARBA00023163"/>
    </source>
</evidence>
<dbReference type="PRINTS" id="PR00455">
    <property type="entry name" value="HTHTETR"/>
</dbReference>
<dbReference type="Gene3D" id="1.10.357.10">
    <property type="entry name" value="Tetracycline Repressor, domain 2"/>
    <property type="match status" value="1"/>
</dbReference>
<dbReference type="SUPFAM" id="SSF48498">
    <property type="entry name" value="Tetracyclin repressor-like, C-terminal domain"/>
    <property type="match status" value="1"/>
</dbReference>
<sequence length="205" mass="21972">MPKQDRAVRTRAALIRSAATLFDRDGYDGTSLVRVSRAAGISLGALTFHFSTKGDLADAVIREGHALTRAALRRLTTRPGPPLETVVELTLELARLLEEEIPVRCALRLARERAGSGTAEPGCWSEIWLPDVRELLARAHADGQLRPGIRPSDVITLVEFLTAGAEAQSRGLPRDAKAVDRLADAWRLALAGVSGAPGEAEIPTG</sequence>
<dbReference type="InterPro" id="IPR036271">
    <property type="entry name" value="Tet_transcr_reg_TetR-rel_C_sf"/>
</dbReference>
<gene>
    <name evidence="6" type="ORF">SCLAV_p0891</name>
</gene>
<dbReference type="AlphaFoldDB" id="D5SKD5"/>
<keyword evidence="1" id="KW-0805">Transcription regulation</keyword>
<dbReference type="KEGG" id="sclf:BB341_28650"/>
<evidence type="ECO:0000313" key="6">
    <source>
        <dbReference type="EMBL" id="EFG04378.2"/>
    </source>
</evidence>
<dbReference type="Pfam" id="PF00440">
    <property type="entry name" value="TetR_N"/>
    <property type="match status" value="1"/>
</dbReference>
<dbReference type="PROSITE" id="PS50977">
    <property type="entry name" value="HTH_TETR_2"/>
    <property type="match status" value="1"/>
</dbReference>
<dbReference type="NCBIfam" id="NF041196">
    <property type="entry name" value="ScbR_bind_reg"/>
    <property type="match status" value="1"/>
</dbReference>
<dbReference type="InterPro" id="IPR047923">
    <property type="entry name" value="ArpA-like"/>
</dbReference>
<dbReference type="eggNOG" id="COG1309">
    <property type="taxonomic scope" value="Bacteria"/>
</dbReference>
<evidence type="ECO:0000256" key="1">
    <source>
        <dbReference type="ARBA" id="ARBA00023015"/>
    </source>
</evidence>
<protein>
    <submittedName>
        <fullName evidence="6">Transcriptional regulator</fullName>
    </submittedName>
</protein>
<dbReference type="PANTHER" id="PTHR30055:SF234">
    <property type="entry name" value="HTH-TYPE TRANSCRIPTIONAL REGULATOR BETI"/>
    <property type="match status" value="1"/>
</dbReference>
<feature type="DNA-binding region" description="H-T-H motif" evidence="4">
    <location>
        <begin position="31"/>
        <end position="50"/>
    </location>
</feature>
<reference evidence="6 7" key="1">
    <citation type="journal article" date="2010" name="Genome Biol. Evol.">
        <title>The sequence of a 1.8-mb bacterial linear plasmid reveals a rich evolutionary reservoir of secondary metabolic pathways.</title>
        <authorList>
            <person name="Medema M.H."/>
            <person name="Trefzer A."/>
            <person name="Kovalchuk A."/>
            <person name="van den Berg M."/>
            <person name="Mueller U."/>
            <person name="Heijne W."/>
            <person name="Wu L."/>
            <person name="Alam M.T."/>
            <person name="Ronning C.M."/>
            <person name="Nierman W.C."/>
            <person name="Bovenberg R.A.L."/>
            <person name="Breitling R."/>
            <person name="Takano E."/>
        </authorList>
    </citation>
    <scope>NUCLEOTIDE SEQUENCE [LARGE SCALE GENOMIC DNA]</scope>
    <source>
        <strain evidence="7">ATCC 27064 / DSM 738 / JCM 4710 / NBRC 13307 / NCIMB 12785 / NRRL 3585 / VKM Ac-602</strain>
        <plasmid evidence="6">pSCL4</plasmid>
    </source>
</reference>
<dbReference type="GO" id="GO:0003700">
    <property type="term" value="F:DNA-binding transcription factor activity"/>
    <property type="evidence" value="ECO:0007669"/>
    <property type="project" value="TreeGrafter"/>
</dbReference>
<dbReference type="InterPro" id="IPR050109">
    <property type="entry name" value="HTH-type_TetR-like_transc_reg"/>
</dbReference>
<evidence type="ECO:0000259" key="5">
    <source>
        <dbReference type="PROSITE" id="PS50977"/>
    </source>
</evidence>
<dbReference type="InterPro" id="IPR023772">
    <property type="entry name" value="DNA-bd_HTH_TetR-type_CS"/>
</dbReference>
<keyword evidence="3" id="KW-0804">Transcription</keyword>
<accession>D5SKD5</accession>
<evidence type="ECO:0000256" key="4">
    <source>
        <dbReference type="PROSITE-ProRule" id="PRU00335"/>
    </source>
</evidence>
<keyword evidence="6" id="KW-0614">Plasmid</keyword>
<geneLocation type="plasmid" evidence="6 7">
    <name>pSCL4</name>
</geneLocation>
<dbReference type="SUPFAM" id="SSF46689">
    <property type="entry name" value="Homeodomain-like"/>
    <property type="match status" value="1"/>
</dbReference>
<organism evidence="6 7">
    <name type="scientific">Streptomyces clavuligerus</name>
    <dbReference type="NCBI Taxonomy" id="1901"/>
    <lineage>
        <taxon>Bacteria</taxon>
        <taxon>Bacillati</taxon>
        <taxon>Actinomycetota</taxon>
        <taxon>Actinomycetes</taxon>
        <taxon>Kitasatosporales</taxon>
        <taxon>Streptomycetaceae</taxon>
        <taxon>Streptomyces</taxon>
    </lineage>
</organism>
<dbReference type="PROSITE" id="PS01081">
    <property type="entry name" value="HTH_TETR_1"/>
    <property type="match status" value="1"/>
</dbReference>